<dbReference type="InterPro" id="IPR001487">
    <property type="entry name" value="Bromodomain"/>
</dbReference>
<dbReference type="InterPro" id="IPR018359">
    <property type="entry name" value="Bromodomain_CS"/>
</dbReference>
<sequence>MTVNSVEERILAAAKYKLTMDEKVIQAGMFDQKSTGSERQQFLQSILHNDGSDEEEENEVPDDETVNQMVARNEDELDLFQKMDMERKAEEEKLGPHRKHRLIQESELPDWLIKHDDEVETWNFDDNDALLGRGTRQRKEVDYADSLTEKEWLKAIDEDGDYDDEEEEEKEVKKKRGRKKRKRDESDEEVGNSGRKRRPPQNQAEARLKKKMKKLLNVIINYTDRDGRQLSDQFMKLPPRKEYPDYYTIIKKPIDISKILNYVDDGKYSDFMDLERDFMILCQNAQIYNEEASIIHEDSIVLQSVFSNAKQKIEAVPDSDDEKEDNNSDAEAARAKSKVKVKRRPGRPKRVVKKYVSEDEDDDD</sequence>
<proteinExistence type="predicted"/>
<keyword evidence="5 8" id="KW-0103">Bromodomain</keyword>
<dbReference type="PRINTS" id="PR00503">
    <property type="entry name" value="BROMODOMAIN"/>
</dbReference>
<feature type="region of interest" description="Disordered" evidence="9">
    <location>
        <begin position="313"/>
        <end position="364"/>
    </location>
</feature>
<dbReference type="GO" id="GO:0016586">
    <property type="term" value="C:RSC-type complex"/>
    <property type="evidence" value="ECO:0007669"/>
    <property type="project" value="InterPro"/>
</dbReference>
<dbReference type="GO" id="GO:0003682">
    <property type="term" value="F:chromatin binding"/>
    <property type="evidence" value="ECO:0007669"/>
    <property type="project" value="TreeGrafter"/>
</dbReference>
<evidence type="ECO:0000256" key="7">
    <source>
        <dbReference type="ARBA" id="ARBA00023242"/>
    </source>
</evidence>
<feature type="compositionally biased region" description="Acidic residues" evidence="9">
    <location>
        <begin position="160"/>
        <end position="169"/>
    </location>
</feature>
<evidence type="ECO:0000256" key="4">
    <source>
        <dbReference type="ARBA" id="ARBA00023015"/>
    </source>
</evidence>
<dbReference type="PROSITE" id="PS50014">
    <property type="entry name" value="BROMODOMAIN_2"/>
    <property type="match status" value="1"/>
</dbReference>
<dbReference type="GO" id="GO:0042393">
    <property type="term" value="F:histone binding"/>
    <property type="evidence" value="ECO:0007669"/>
    <property type="project" value="InterPro"/>
</dbReference>
<dbReference type="Gene3D" id="1.20.920.10">
    <property type="entry name" value="Bromodomain-like"/>
    <property type="match status" value="1"/>
</dbReference>
<accession>A0AAV8ZTA8</accession>
<evidence type="ECO:0000256" key="2">
    <source>
        <dbReference type="ARBA" id="ARBA00022737"/>
    </source>
</evidence>
<keyword evidence="4" id="KW-0805">Transcription regulation</keyword>
<dbReference type="SMART" id="SM01314">
    <property type="entry name" value="SnAC"/>
    <property type="match status" value="1"/>
</dbReference>
<dbReference type="GO" id="GO:0006368">
    <property type="term" value="P:transcription elongation by RNA polymerase II"/>
    <property type="evidence" value="ECO:0007669"/>
    <property type="project" value="TreeGrafter"/>
</dbReference>
<dbReference type="InterPro" id="IPR036427">
    <property type="entry name" value="Bromodomain-like_sf"/>
</dbReference>
<gene>
    <name evidence="11" type="ORF">NQ314_001697</name>
</gene>
<dbReference type="SUPFAM" id="SSF47370">
    <property type="entry name" value="Bromodomain"/>
    <property type="match status" value="1"/>
</dbReference>
<keyword evidence="3" id="KW-0156">Chromatin regulator</keyword>
<feature type="compositionally biased region" description="Basic residues" evidence="9">
    <location>
        <begin position="335"/>
        <end position="353"/>
    </location>
</feature>
<dbReference type="PANTHER" id="PTHR16062:SF19">
    <property type="entry name" value="PROTEIN POLYBROMO-1"/>
    <property type="match status" value="1"/>
</dbReference>
<feature type="compositionally biased region" description="Acidic residues" evidence="9">
    <location>
        <begin position="317"/>
        <end position="328"/>
    </location>
</feature>
<dbReference type="EMBL" id="JANEYF010000521">
    <property type="protein sequence ID" value="KAJ8969545.1"/>
    <property type="molecule type" value="Genomic_DNA"/>
</dbReference>
<keyword evidence="12" id="KW-1185">Reference proteome</keyword>
<evidence type="ECO:0000256" key="3">
    <source>
        <dbReference type="ARBA" id="ARBA00022853"/>
    </source>
</evidence>
<dbReference type="AlphaFoldDB" id="A0AAV8ZTA8"/>
<dbReference type="InterPro" id="IPR027417">
    <property type="entry name" value="P-loop_NTPase"/>
</dbReference>
<reference evidence="11" key="1">
    <citation type="journal article" date="2023" name="Insect Mol. Biol.">
        <title>Genome sequencing provides insights into the evolution of gene families encoding plant cell wall-degrading enzymes in longhorned beetles.</title>
        <authorList>
            <person name="Shin N.R."/>
            <person name="Okamura Y."/>
            <person name="Kirsch R."/>
            <person name="Pauchet Y."/>
        </authorList>
    </citation>
    <scope>NUCLEOTIDE SEQUENCE</scope>
    <source>
        <strain evidence="11">RBIC_L_NR</strain>
    </source>
</reference>
<keyword evidence="6" id="KW-0804">Transcription</keyword>
<protein>
    <recommendedName>
        <fullName evidence="10">Bromo domain-containing protein</fullName>
    </recommendedName>
</protein>
<feature type="compositionally biased region" description="Basic residues" evidence="9">
    <location>
        <begin position="173"/>
        <end position="182"/>
    </location>
</feature>
<organism evidence="11 12">
    <name type="scientific">Rhamnusium bicolor</name>
    <dbReference type="NCBI Taxonomy" id="1586634"/>
    <lineage>
        <taxon>Eukaryota</taxon>
        <taxon>Metazoa</taxon>
        <taxon>Ecdysozoa</taxon>
        <taxon>Arthropoda</taxon>
        <taxon>Hexapoda</taxon>
        <taxon>Insecta</taxon>
        <taxon>Pterygota</taxon>
        <taxon>Neoptera</taxon>
        <taxon>Endopterygota</taxon>
        <taxon>Coleoptera</taxon>
        <taxon>Polyphaga</taxon>
        <taxon>Cucujiformia</taxon>
        <taxon>Chrysomeloidea</taxon>
        <taxon>Cerambycidae</taxon>
        <taxon>Lepturinae</taxon>
        <taxon>Rhagiini</taxon>
        <taxon>Rhamnusium</taxon>
    </lineage>
</organism>
<evidence type="ECO:0000313" key="11">
    <source>
        <dbReference type="EMBL" id="KAJ8969545.1"/>
    </source>
</evidence>
<dbReference type="Pfam" id="PF00439">
    <property type="entry name" value="Bromodomain"/>
    <property type="match status" value="1"/>
</dbReference>
<dbReference type="PANTHER" id="PTHR16062">
    <property type="entry name" value="SWI/SNF-RELATED"/>
    <property type="match status" value="1"/>
</dbReference>
<feature type="domain" description="Bromo" evidence="10">
    <location>
        <begin position="226"/>
        <end position="296"/>
    </location>
</feature>
<dbReference type="Pfam" id="PF14619">
    <property type="entry name" value="SnAC"/>
    <property type="match status" value="1"/>
</dbReference>
<dbReference type="InterPro" id="IPR029295">
    <property type="entry name" value="SnAC"/>
</dbReference>
<comment type="caution">
    <text evidence="11">The sequence shown here is derived from an EMBL/GenBank/DDBJ whole genome shotgun (WGS) entry which is preliminary data.</text>
</comment>
<dbReference type="Proteomes" id="UP001162156">
    <property type="component" value="Unassembled WGS sequence"/>
</dbReference>
<name>A0AAV8ZTA8_9CUCU</name>
<dbReference type="GO" id="GO:0006338">
    <property type="term" value="P:chromatin remodeling"/>
    <property type="evidence" value="ECO:0007669"/>
    <property type="project" value="InterPro"/>
</dbReference>
<keyword evidence="7" id="KW-0539">Nucleus</keyword>
<evidence type="ECO:0000259" key="10">
    <source>
        <dbReference type="PROSITE" id="PS50014"/>
    </source>
</evidence>
<evidence type="ECO:0000256" key="9">
    <source>
        <dbReference type="SAM" id="MobiDB-lite"/>
    </source>
</evidence>
<feature type="region of interest" description="Disordered" evidence="9">
    <location>
        <begin position="160"/>
        <end position="207"/>
    </location>
</feature>
<dbReference type="InterPro" id="IPR037382">
    <property type="entry name" value="Rsc/polybromo"/>
</dbReference>
<evidence type="ECO:0000256" key="8">
    <source>
        <dbReference type="PROSITE-ProRule" id="PRU00035"/>
    </source>
</evidence>
<evidence type="ECO:0000256" key="5">
    <source>
        <dbReference type="ARBA" id="ARBA00023117"/>
    </source>
</evidence>
<keyword evidence="2" id="KW-0677">Repeat</keyword>
<comment type="subcellular location">
    <subcellularLocation>
        <location evidence="1">Nucleus</location>
    </subcellularLocation>
</comment>
<dbReference type="Gene3D" id="3.40.50.300">
    <property type="entry name" value="P-loop containing nucleotide triphosphate hydrolases"/>
    <property type="match status" value="1"/>
</dbReference>
<evidence type="ECO:0000256" key="1">
    <source>
        <dbReference type="ARBA" id="ARBA00004123"/>
    </source>
</evidence>
<evidence type="ECO:0000256" key="6">
    <source>
        <dbReference type="ARBA" id="ARBA00023163"/>
    </source>
</evidence>
<evidence type="ECO:0000313" key="12">
    <source>
        <dbReference type="Proteomes" id="UP001162156"/>
    </source>
</evidence>
<dbReference type="SMART" id="SM00297">
    <property type="entry name" value="BROMO"/>
    <property type="match status" value="1"/>
</dbReference>
<dbReference type="PROSITE" id="PS00633">
    <property type="entry name" value="BROMODOMAIN_1"/>
    <property type="match status" value="1"/>
</dbReference>